<proteinExistence type="predicted"/>
<dbReference type="EMBL" id="BAAAUX010000001">
    <property type="protein sequence ID" value="GAA2773052.1"/>
    <property type="molecule type" value="Genomic_DNA"/>
</dbReference>
<accession>A0ABN3V3V7</accession>
<reference evidence="1 2" key="1">
    <citation type="journal article" date="2019" name="Int. J. Syst. Evol. Microbiol.">
        <title>The Global Catalogue of Microorganisms (GCM) 10K type strain sequencing project: providing services to taxonomists for standard genome sequencing and annotation.</title>
        <authorList>
            <consortium name="The Broad Institute Genomics Platform"/>
            <consortium name="The Broad Institute Genome Sequencing Center for Infectious Disease"/>
            <person name="Wu L."/>
            <person name="Ma J."/>
        </authorList>
    </citation>
    <scope>NUCLEOTIDE SEQUENCE [LARGE SCALE GENOMIC DNA]</scope>
    <source>
        <strain evidence="1 2">JCM 9383</strain>
    </source>
</reference>
<protein>
    <submittedName>
        <fullName evidence="1">Uncharacterized protein</fullName>
    </submittedName>
</protein>
<keyword evidence="2" id="KW-1185">Reference proteome</keyword>
<dbReference type="Proteomes" id="UP001500979">
    <property type="component" value="Unassembled WGS sequence"/>
</dbReference>
<comment type="caution">
    <text evidence="1">The sequence shown here is derived from an EMBL/GenBank/DDBJ whole genome shotgun (WGS) entry which is preliminary data.</text>
</comment>
<sequence>MTTRADCIAAAGRVFRLALTEMQSLPPRQAAEAAHYAGGPSVDELEGRIRALRGIAHRAA</sequence>
<dbReference type="RefSeq" id="WP_344677267.1">
    <property type="nucleotide sequence ID" value="NZ_BAAAUX010000001.1"/>
</dbReference>
<gene>
    <name evidence="1" type="ORF">GCM10010470_00780</name>
</gene>
<organism evidence="1 2">
    <name type="scientific">Saccharopolyspora taberi</name>
    <dbReference type="NCBI Taxonomy" id="60895"/>
    <lineage>
        <taxon>Bacteria</taxon>
        <taxon>Bacillati</taxon>
        <taxon>Actinomycetota</taxon>
        <taxon>Actinomycetes</taxon>
        <taxon>Pseudonocardiales</taxon>
        <taxon>Pseudonocardiaceae</taxon>
        <taxon>Saccharopolyspora</taxon>
    </lineage>
</organism>
<evidence type="ECO:0000313" key="2">
    <source>
        <dbReference type="Proteomes" id="UP001500979"/>
    </source>
</evidence>
<evidence type="ECO:0000313" key="1">
    <source>
        <dbReference type="EMBL" id="GAA2773052.1"/>
    </source>
</evidence>
<name>A0ABN3V3V7_9PSEU</name>